<proteinExistence type="predicted"/>
<protein>
    <submittedName>
        <fullName evidence="1">12682_t:CDS:1</fullName>
    </submittedName>
</protein>
<dbReference type="EMBL" id="CAJVPU010006323">
    <property type="protein sequence ID" value="CAG8559629.1"/>
    <property type="molecule type" value="Genomic_DNA"/>
</dbReference>
<evidence type="ECO:0000313" key="2">
    <source>
        <dbReference type="Proteomes" id="UP000789702"/>
    </source>
</evidence>
<name>A0ACA9M278_9GLOM</name>
<evidence type="ECO:0000313" key="1">
    <source>
        <dbReference type="EMBL" id="CAG8559629.1"/>
    </source>
</evidence>
<reference evidence="1" key="1">
    <citation type="submission" date="2021-06" db="EMBL/GenBank/DDBJ databases">
        <authorList>
            <person name="Kallberg Y."/>
            <person name="Tangrot J."/>
            <person name="Rosling A."/>
        </authorList>
    </citation>
    <scope>NUCLEOTIDE SEQUENCE</scope>
    <source>
        <strain evidence="1">IL203A</strain>
    </source>
</reference>
<organism evidence="1 2">
    <name type="scientific">Dentiscutata heterogama</name>
    <dbReference type="NCBI Taxonomy" id="1316150"/>
    <lineage>
        <taxon>Eukaryota</taxon>
        <taxon>Fungi</taxon>
        <taxon>Fungi incertae sedis</taxon>
        <taxon>Mucoromycota</taxon>
        <taxon>Glomeromycotina</taxon>
        <taxon>Glomeromycetes</taxon>
        <taxon>Diversisporales</taxon>
        <taxon>Gigasporaceae</taxon>
        <taxon>Dentiscutata</taxon>
    </lineage>
</organism>
<sequence>STDLDLSEEIVPCVEAHVQENNVSQLSHFNDNDLTLDENSYIPASELVITSLPFVLPSRLVIEHVFKSIMDDKEPIVLYRRCLSDVKFQIAQNDELEGEVNKNSHSSAKILELTVDIDVVHGIYEGGLKTWECSLDLVEYLSIKSKEINFSGKKILEVYVDDPIRLGCGSALPGIYLLSTQHSICVDFQDYNEHVLKLVTMPNILINTVLRPQTDDISEIDIVEEINCLNQLKNSKFFKGDWNGLTDLLNLHSNQEKYDIILSSETIYNLNSIPKLYNVIKHALKYPNGVAYIAAKTIYFGVGGGILSFCQLIEQDHVFEVNVVYTKTAHVRREILKLSFL</sequence>
<gene>
    <name evidence="1" type="ORF">DHETER_LOCUS5588</name>
</gene>
<dbReference type="Proteomes" id="UP000789702">
    <property type="component" value="Unassembled WGS sequence"/>
</dbReference>
<accession>A0ACA9M278</accession>
<feature type="non-terminal residue" evidence="1">
    <location>
        <position position="1"/>
    </location>
</feature>
<comment type="caution">
    <text evidence="1">The sequence shown here is derived from an EMBL/GenBank/DDBJ whole genome shotgun (WGS) entry which is preliminary data.</text>
</comment>
<keyword evidence="2" id="KW-1185">Reference proteome</keyword>